<dbReference type="Pfam" id="PF07859">
    <property type="entry name" value="Abhydrolase_3"/>
    <property type="match status" value="1"/>
</dbReference>
<feature type="domain" description="Alpha/beta hydrolase fold-3" evidence="2">
    <location>
        <begin position="184"/>
        <end position="390"/>
    </location>
</feature>
<dbReference type="InterPro" id="IPR050300">
    <property type="entry name" value="GDXG_lipolytic_enzyme"/>
</dbReference>
<dbReference type="SUPFAM" id="SSF53474">
    <property type="entry name" value="alpha/beta-Hydrolases"/>
    <property type="match status" value="1"/>
</dbReference>
<evidence type="ECO:0000256" key="1">
    <source>
        <dbReference type="ARBA" id="ARBA00022801"/>
    </source>
</evidence>
<name>A0A9P3H7I3_9FUNG</name>
<evidence type="ECO:0000313" key="4">
    <source>
        <dbReference type="Proteomes" id="UP000827284"/>
    </source>
</evidence>
<dbReference type="GO" id="GO:0016787">
    <property type="term" value="F:hydrolase activity"/>
    <property type="evidence" value="ECO:0007669"/>
    <property type="project" value="UniProtKB-KW"/>
</dbReference>
<dbReference type="InterPro" id="IPR013094">
    <property type="entry name" value="AB_hydrolase_3"/>
</dbReference>
<dbReference type="PANTHER" id="PTHR48081:SF8">
    <property type="entry name" value="ALPHA_BETA HYDROLASE FOLD-3 DOMAIN-CONTAINING PROTEIN-RELATED"/>
    <property type="match status" value="1"/>
</dbReference>
<dbReference type="OrthoDB" id="408631at2759"/>
<reference evidence="3" key="2">
    <citation type="journal article" date="2022" name="Microbiol. Resour. Announc.">
        <title>Whole-Genome Sequence of Entomortierella parvispora E1425, a Mucoromycotan Fungus Associated with Burkholderiaceae-Related Endosymbiotic Bacteria.</title>
        <authorList>
            <person name="Herlambang A."/>
            <person name="Guo Y."/>
            <person name="Takashima Y."/>
            <person name="Narisawa K."/>
            <person name="Ohta H."/>
            <person name="Nishizawa T."/>
        </authorList>
    </citation>
    <scope>NUCLEOTIDE SEQUENCE</scope>
    <source>
        <strain evidence="3">E1425</strain>
    </source>
</reference>
<keyword evidence="1" id="KW-0378">Hydrolase</keyword>
<proteinExistence type="predicted"/>
<dbReference type="EMBL" id="BQFW01000005">
    <property type="protein sequence ID" value="GJJ71556.1"/>
    <property type="molecule type" value="Genomic_DNA"/>
</dbReference>
<evidence type="ECO:0000313" key="3">
    <source>
        <dbReference type="EMBL" id="GJJ71556.1"/>
    </source>
</evidence>
<keyword evidence="4" id="KW-1185">Reference proteome</keyword>
<organism evidence="3 4">
    <name type="scientific">Entomortierella parvispora</name>
    <dbReference type="NCBI Taxonomy" id="205924"/>
    <lineage>
        <taxon>Eukaryota</taxon>
        <taxon>Fungi</taxon>
        <taxon>Fungi incertae sedis</taxon>
        <taxon>Mucoromycota</taxon>
        <taxon>Mortierellomycotina</taxon>
        <taxon>Mortierellomycetes</taxon>
        <taxon>Mortierellales</taxon>
        <taxon>Mortierellaceae</taxon>
        <taxon>Entomortierella</taxon>
    </lineage>
</organism>
<comment type="caution">
    <text evidence="3">The sequence shown here is derived from an EMBL/GenBank/DDBJ whole genome shotgun (WGS) entry which is preliminary data.</text>
</comment>
<accession>A0A9P3H7I3</accession>
<reference evidence="3" key="1">
    <citation type="submission" date="2021-11" db="EMBL/GenBank/DDBJ databases">
        <authorList>
            <person name="Herlambang A."/>
            <person name="Guo Y."/>
            <person name="Takashima Y."/>
            <person name="Nishizawa T."/>
        </authorList>
    </citation>
    <scope>NUCLEOTIDE SEQUENCE</scope>
    <source>
        <strain evidence="3">E1425</strain>
    </source>
</reference>
<dbReference type="Gene3D" id="3.40.50.1820">
    <property type="entry name" value="alpha/beta hydrolase"/>
    <property type="match status" value="1"/>
</dbReference>
<protein>
    <recommendedName>
        <fullName evidence="2">Alpha/beta hydrolase fold-3 domain-containing protein</fullName>
    </recommendedName>
</protein>
<gene>
    <name evidence="3" type="ORF">EMPS_03906</name>
</gene>
<dbReference type="PANTHER" id="PTHR48081">
    <property type="entry name" value="AB HYDROLASE SUPERFAMILY PROTEIN C4A8.06C"/>
    <property type="match status" value="1"/>
</dbReference>
<dbReference type="Proteomes" id="UP000827284">
    <property type="component" value="Unassembled WGS sequence"/>
</dbReference>
<dbReference type="InterPro" id="IPR029058">
    <property type="entry name" value="AB_hydrolase_fold"/>
</dbReference>
<sequence>MSVEIPESQRQLLHVFSQRKRPRTLPNSLAYTRLFFLIAGRVLKYTGHYIVGKSPKGQSYSVGCGVAMLQPAEEYLNVHQARAFMRLGIWIMDSESGVRSEKEKAAIGIWVGGDGLGGTVEQSTNLVQVVGETPAAEPTPPAKTWKGFWVPYQNHGPDGPSAADKVEFVTNSAQKIGQGCDKVILFTHGGGFMDGNARMYLDIFRRWMTTAYDTHKIKIGFLSMEYSLSPETPFPGALDECIAAYKDLVGLHQLDPKNIFFGGDSAGANLAITIAIKIRDTLPGFPLPAGIISISPFMSFYEPFECSLYDYISPIGCQAFVEYYTQLQPEYLNSPHYSPLNATTLAGLPPTLVFVGGVEIFRQPIETFVERAQRDGVEITLEVGVGRSHDSLMVPQICPYKDISAGHEKIAAFMSAVSNAE</sequence>
<evidence type="ECO:0000259" key="2">
    <source>
        <dbReference type="Pfam" id="PF07859"/>
    </source>
</evidence>
<dbReference type="AlphaFoldDB" id="A0A9P3H7I3"/>